<dbReference type="Gene3D" id="3.30.2130.10">
    <property type="entry name" value="VC0802-like"/>
    <property type="match status" value="1"/>
</dbReference>
<dbReference type="PROSITE" id="PS00324">
    <property type="entry name" value="ASPARTOKINASE"/>
    <property type="match status" value="1"/>
</dbReference>
<feature type="domain" description="Homoserine dehydrogenase catalytic" evidence="25">
    <location>
        <begin position="918"/>
        <end position="1004"/>
    </location>
</feature>
<keyword evidence="20" id="KW-0511">Multifunctional enzyme</keyword>
<keyword evidence="10" id="KW-0791">Threonine biosynthesis</keyword>
<accession>A0A7S3JZJ9</accession>
<dbReference type="Pfam" id="PF03447">
    <property type="entry name" value="NAD_binding_3"/>
    <property type="match status" value="1"/>
</dbReference>
<name>A0A7S3JZJ9_9STRA</name>
<feature type="domain" description="Homoserine dehydrogenase catalytic" evidence="25">
    <location>
        <begin position="672"/>
        <end position="794"/>
    </location>
</feature>
<keyword evidence="18" id="KW-0915">Sodium</keyword>
<dbReference type="UniPathway" id="UPA00051">
    <property type="reaction ID" value="UER00462"/>
</dbReference>
<keyword evidence="8" id="KW-0028">Amino-acid biosynthesis</keyword>
<dbReference type="InterPro" id="IPR005106">
    <property type="entry name" value="Asp/hSer_DH_NAD-bd"/>
</dbReference>
<dbReference type="SUPFAM" id="SSF55021">
    <property type="entry name" value="ACT-like"/>
    <property type="match status" value="2"/>
</dbReference>
<dbReference type="Pfam" id="PF00742">
    <property type="entry name" value="Homoserine_dh"/>
    <property type="match status" value="2"/>
</dbReference>
<evidence type="ECO:0000256" key="13">
    <source>
        <dbReference type="ARBA" id="ARBA00022777"/>
    </source>
</evidence>
<evidence type="ECO:0000256" key="23">
    <source>
        <dbReference type="ARBA" id="ARBA00048841"/>
    </source>
</evidence>
<feature type="domain" description="Aspartokinase ACT" evidence="27">
    <location>
        <begin position="466"/>
        <end position="511"/>
    </location>
</feature>
<dbReference type="UniPathway" id="UPA00050">
    <property type="reaction ID" value="UER00063"/>
</dbReference>
<evidence type="ECO:0000256" key="18">
    <source>
        <dbReference type="ARBA" id="ARBA00023053"/>
    </source>
</evidence>
<keyword evidence="15" id="KW-0521">NADP</keyword>
<evidence type="ECO:0000256" key="9">
    <source>
        <dbReference type="ARBA" id="ARBA00022679"/>
    </source>
</evidence>
<evidence type="ECO:0000256" key="8">
    <source>
        <dbReference type="ARBA" id="ARBA00022605"/>
    </source>
</evidence>
<dbReference type="InterPro" id="IPR036291">
    <property type="entry name" value="NAD(P)-bd_dom_sf"/>
</dbReference>
<evidence type="ECO:0000256" key="11">
    <source>
        <dbReference type="ARBA" id="ARBA00022723"/>
    </source>
</evidence>
<keyword evidence="14" id="KW-0067">ATP-binding</keyword>
<evidence type="ECO:0000256" key="17">
    <source>
        <dbReference type="ARBA" id="ARBA00023027"/>
    </source>
</evidence>
<comment type="pathway">
    <text evidence="5">Amino-acid biosynthesis; L-threonine biosynthesis; L-threonine from L-aspartate: step 1/5.</text>
</comment>
<evidence type="ECO:0008006" key="29">
    <source>
        <dbReference type="Google" id="ProtNLM"/>
    </source>
</evidence>
<dbReference type="GO" id="GO:0009090">
    <property type="term" value="P:homoserine biosynthetic process"/>
    <property type="evidence" value="ECO:0007669"/>
    <property type="project" value="TreeGrafter"/>
</dbReference>
<evidence type="ECO:0000256" key="15">
    <source>
        <dbReference type="ARBA" id="ARBA00022857"/>
    </source>
</evidence>
<evidence type="ECO:0000259" key="27">
    <source>
        <dbReference type="Pfam" id="PF22468"/>
    </source>
</evidence>
<evidence type="ECO:0000259" key="25">
    <source>
        <dbReference type="Pfam" id="PF00742"/>
    </source>
</evidence>
<evidence type="ECO:0000256" key="2">
    <source>
        <dbReference type="ARBA" id="ARBA00004986"/>
    </source>
</evidence>
<evidence type="ECO:0000313" key="28">
    <source>
        <dbReference type="EMBL" id="CAE0370256.1"/>
    </source>
</evidence>
<dbReference type="GO" id="GO:0050661">
    <property type="term" value="F:NADP binding"/>
    <property type="evidence" value="ECO:0007669"/>
    <property type="project" value="InterPro"/>
</dbReference>
<evidence type="ECO:0000259" key="26">
    <source>
        <dbReference type="Pfam" id="PF03447"/>
    </source>
</evidence>
<proteinExistence type="inferred from homology"/>
<comment type="function">
    <text evidence="21">Bifunctional aspartate kinase and homoserine dehydrogenase that catalyzes the first and the third steps toward the synthesis of lysine, methionine and threonine from aspartate.</text>
</comment>
<evidence type="ECO:0000256" key="14">
    <source>
        <dbReference type="ARBA" id="ARBA00022840"/>
    </source>
</evidence>
<evidence type="ECO:0000256" key="1">
    <source>
        <dbReference type="ARBA" id="ARBA00001920"/>
    </source>
</evidence>
<dbReference type="Pfam" id="PF00696">
    <property type="entry name" value="AA_kinase"/>
    <property type="match status" value="2"/>
</dbReference>
<dbReference type="EMBL" id="HBIJ01016529">
    <property type="protein sequence ID" value="CAE0370256.1"/>
    <property type="molecule type" value="Transcribed_RNA"/>
</dbReference>
<dbReference type="InterPro" id="IPR001342">
    <property type="entry name" value="HDH_cat"/>
</dbReference>
<dbReference type="InterPro" id="IPR054352">
    <property type="entry name" value="ACT_Aspartokinase"/>
</dbReference>
<dbReference type="InterPro" id="IPR001341">
    <property type="entry name" value="Asp_kinase"/>
</dbReference>
<dbReference type="NCBIfam" id="TIGR00657">
    <property type="entry name" value="asp_kinases"/>
    <property type="match status" value="1"/>
</dbReference>
<keyword evidence="12" id="KW-0547">Nucleotide-binding</keyword>
<comment type="pathway">
    <text evidence="3">Amino-acid biosynthesis; L-threonine biosynthesis; L-threonine from L-aspartate: step 3/5.</text>
</comment>
<dbReference type="Pfam" id="PF22468">
    <property type="entry name" value="ACT_9"/>
    <property type="match status" value="2"/>
</dbReference>
<comment type="catalytic activity">
    <reaction evidence="23">
        <text>L-homoserine + NADP(+) = L-aspartate 4-semialdehyde + NADPH + H(+)</text>
        <dbReference type="Rhea" id="RHEA:15761"/>
        <dbReference type="ChEBI" id="CHEBI:15378"/>
        <dbReference type="ChEBI" id="CHEBI:57476"/>
        <dbReference type="ChEBI" id="CHEBI:57783"/>
        <dbReference type="ChEBI" id="CHEBI:58349"/>
        <dbReference type="ChEBI" id="CHEBI:537519"/>
        <dbReference type="EC" id="1.1.1.3"/>
    </reaction>
    <physiologicalReaction direction="right-to-left" evidence="23">
        <dbReference type="Rhea" id="RHEA:15763"/>
    </physiologicalReaction>
</comment>
<evidence type="ECO:0000256" key="20">
    <source>
        <dbReference type="ARBA" id="ARBA00023268"/>
    </source>
</evidence>
<evidence type="ECO:0000256" key="7">
    <source>
        <dbReference type="ARBA" id="ARBA00010046"/>
    </source>
</evidence>
<evidence type="ECO:0000256" key="21">
    <source>
        <dbReference type="ARBA" id="ARBA00044938"/>
    </source>
</evidence>
<evidence type="ECO:0000256" key="3">
    <source>
        <dbReference type="ARBA" id="ARBA00005056"/>
    </source>
</evidence>
<evidence type="ECO:0000259" key="24">
    <source>
        <dbReference type="Pfam" id="PF00696"/>
    </source>
</evidence>
<keyword evidence="17" id="KW-0520">NAD</keyword>
<keyword evidence="19" id="KW-0486">Methionine biosynthesis</keyword>
<keyword evidence="11" id="KW-0479">Metal-binding</keyword>
<comment type="pathway">
    <text evidence="4">Amino-acid biosynthesis; L-methionine biosynthesis via de novo pathway; L-homoserine from L-aspartate: step 3/3.</text>
</comment>
<dbReference type="GO" id="GO:0004412">
    <property type="term" value="F:homoserine dehydrogenase activity"/>
    <property type="evidence" value="ECO:0007669"/>
    <property type="project" value="UniProtKB-EC"/>
</dbReference>
<dbReference type="PANTHER" id="PTHR43070">
    <property type="match status" value="1"/>
</dbReference>
<evidence type="ECO:0000256" key="10">
    <source>
        <dbReference type="ARBA" id="ARBA00022697"/>
    </source>
</evidence>
<dbReference type="SUPFAM" id="SSF51735">
    <property type="entry name" value="NAD(P)-binding Rossmann-fold domains"/>
    <property type="match status" value="1"/>
</dbReference>
<evidence type="ECO:0000256" key="22">
    <source>
        <dbReference type="ARBA" id="ARBA00048561"/>
    </source>
</evidence>
<evidence type="ECO:0000256" key="16">
    <source>
        <dbReference type="ARBA" id="ARBA00023002"/>
    </source>
</evidence>
<comment type="catalytic activity">
    <reaction evidence="22">
        <text>L-aspartate + ATP = 4-phospho-L-aspartate + ADP</text>
        <dbReference type="Rhea" id="RHEA:23776"/>
        <dbReference type="ChEBI" id="CHEBI:29991"/>
        <dbReference type="ChEBI" id="CHEBI:30616"/>
        <dbReference type="ChEBI" id="CHEBI:57535"/>
        <dbReference type="ChEBI" id="CHEBI:456216"/>
        <dbReference type="EC" id="2.7.2.4"/>
    </reaction>
    <physiologicalReaction direction="left-to-right" evidence="22">
        <dbReference type="Rhea" id="RHEA:23777"/>
    </physiologicalReaction>
</comment>
<gene>
    <name evidence="28" type="ORF">ALAG00032_LOCUS11020</name>
</gene>
<evidence type="ECO:0000256" key="19">
    <source>
        <dbReference type="ARBA" id="ARBA00023167"/>
    </source>
</evidence>
<dbReference type="GO" id="GO:0046872">
    <property type="term" value="F:metal ion binding"/>
    <property type="evidence" value="ECO:0007669"/>
    <property type="project" value="UniProtKB-KW"/>
</dbReference>
<evidence type="ECO:0000256" key="4">
    <source>
        <dbReference type="ARBA" id="ARBA00005062"/>
    </source>
</evidence>
<dbReference type="InterPro" id="IPR036393">
    <property type="entry name" value="AceGlu_kinase-like_sf"/>
</dbReference>
<evidence type="ECO:0000256" key="5">
    <source>
        <dbReference type="ARBA" id="ARBA00005139"/>
    </source>
</evidence>
<dbReference type="Gene3D" id="3.40.50.720">
    <property type="entry name" value="NAD(P)-binding Rossmann-like Domain"/>
    <property type="match status" value="1"/>
</dbReference>
<evidence type="ECO:0000256" key="6">
    <source>
        <dbReference type="ARBA" id="ARBA00007952"/>
    </source>
</evidence>
<dbReference type="SUPFAM" id="SSF53633">
    <property type="entry name" value="Carbamate kinase-like"/>
    <property type="match status" value="1"/>
</dbReference>
<dbReference type="SUPFAM" id="SSF55347">
    <property type="entry name" value="Glyceraldehyde-3-phosphate dehydrogenase-like, C-terminal domain"/>
    <property type="match status" value="1"/>
</dbReference>
<feature type="domain" description="Aspartate/glutamate/uridylate kinase" evidence="24">
    <location>
        <begin position="6"/>
        <end position="177"/>
    </location>
</feature>
<dbReference type="GO" id="GO:0004072">
    <property type="term" value="F:aspartate kinase activity"/>
    <property type="evidence" value="ECO:0007669"/>
    <property type="project" value="UniProtKB-EC"/>
</dbReference>
<reference evidence="28" key="1">
    <citation type="submission" date="2021-01" db="EMBL/GenBank/DDBJ databases">
        <authorList>
            <person name="Corre E."/>
            <person name="Pelletier E."/>
            <person name="Niang G."/>
            <person name="Scheremetjew M."/>
            <person name="Finn R."/>
            <person name="Kale V."/>
            <person name="Holt S."/>
            <person name="Cochrane G."/>
            <person name="Meng A."/>
            <person name="Brown T."/>
            <person name="Cohen L."/>
        </authorList>
    </citation>
    <scope>NUCLEOTIDE SEQUENCE</scope>
    <source>
        <strain evidence="28">CCMP1510</strain>
    </source>
</reference>
<dbReference type="PANTHER" id="PTHR43070:SF5">
    <property type="entry name" value="HOMOSERINE DEHYDROGENASE"/>
    <property type="match status" value="1"/>
</dbReference>
<sequence length="1038" mass="113135">MMFSNWLVHKFGGTSVADAKCLENVKEIIETNLMASNRRIAVVVSAMGGKPKVTDMLLNTVKAAASRDDTQLNELLEAVRVKHMNALNELESLCDDDRTTISKQIESDILDIKNLLRAVSVMRSATPQIAELVSGYGETWSARILTKLLQSAGHNYVYVDARDILRVDENGANHRANRCGAIAWEESQALMNARLEELAVICKNPKLENKNIIRRQTSNDSWSPNSGLNGGYNEETQLVITGYIASTMDGAPTTLKRDGSDYSASIFGKLLNASEVHIWTDVDGVLSADPRRVPEAFSLEEVTYEEAMELAYFGAKVLHPKTMTPAIDAGIPLFIRNTFNPDGRGTRIGPSAELARKTMMAGFTTVDNVAVINVCGTGMLGVPGVVFTAAGALRSAEISVRLIAQSSSEMSIALAIDADRIDEARTVLLSAYDKELRGGEIADIEIVTPCAIIAAVAQSLSNEAPGRFYDALGRCGIPLVAAAQGCDERNLSAVVHARDARRALRAVHSAFLSHNVVALALVGAGFIGGHLIDAIAEAERMLLARFNVKIRICALVNSDVMALAATDGDFIDLRNWRDLLKKATTESDFDGLVEHLEAYRAWVPDVVVVDASYSLAVAEQHAIWLRHKFHVVNANSRALAGPLDLFEQILLARDAAGPIMYCSESCVGGGLPVIDTLRNLVLGGDIVQHVECVISASMSFIFSLISPPSAPEAHAAKIKNNTKSEPLPSFKDAVKTAWVMGLLENEPFLDLSGQDAATKLLALGRELGLALQPQHIVSEPIDGLRDLLEHDAAEEERSNLIESKHVRNFRQQYQLWRGGCRTMLSELERSNSDSLHAESDADWVLPVSHERAIAIAGGAIENGSVQHQPRINKITPGSRLFGWSAVELYNAESLEEGYSRTEGSGRALPIDNDVLDYIDKAIMQRIKIAHSHGKVLRYVGRINVATGDVKLGLEEVEPNHAFAQLTGPELCVRFFTERYRAIPLTVNGPLFAAGMASGVFSELLRVVRHCSGHDRPYHLQLRRTRSMSRLNEIASLSA</sequence>
<dbReference type="CDD" id="cd04243">
    <property type="entry name" value="AAK_AK-HSDH-like"/>
    <property type="match status" value="1"/>
</dbReference>
<feature type="domain" description="Aspartokinase ACT" evidence="27">
    <location>
        <begin position="372"/>
        <end position="428"/>
    </location>
</feature>
<dbReference type="Gene3D" id="3.30.360.10">
    <property type="entry name" value="Dihydrodipicolinate Reductase, domain 2"/>
    <property type="match status" value="2"/>
</dbReference>
<dbReference type="InterPro" id="IPR018042">
    <property type="entry name" value="Aspartate_kinase_CS"/>
</dbReference>
<dbReference type="AlphaFoldDB" id="A0A7S3JZJ9"/>
<organism evidence="28">
    <name type="scientific">Aureoumbra lagunensis</name>
    <dbReference type="NCBI Taxonomy" id="44058"/>
    <lineage>
        <taxon>Eukaryota</taxon>
        <taxon>Sar</taxon>
        <taxon>Stramenopiles</taxon>
        <taxon>Ochrophyta</taxon>
        <taxon>Pelagophyceae</taxon>
        <taxon>Pelagomonadales</taxon>
        <taxon>Aureoumbra</taxon>
    </lineage>
</organism>
<comment type="similarity">
    <text evidence="7">In the N-terminal section; belongs to the aspartokinase family.</text>
</comment>
<dbReference type="Gene3D" id="3.40.1160.10">
    <property type="entry name" value="Acetylglutamate kinase-like"/>
    <property type="match status" value="1"/>
</dbReference>
<keyword evidence="13" id="KW-0418">Kinase</keyword>
<keyword evidence="9" id="KW-0808">Transferase</keyword>
<dbReference type="InterPro" id="IPR011147">
    <property type="entry name" value="Bifunc_Aspkin/hSer_DH"/>
</dbReference>
<dbReference type="InterPro" id="IPR045865">
    <property type="entry name" value="ACT-like_dom_sf"/>
</dbReference>
<dbReference type="GO" id="GO:0009086">
    <property type="term" value="P:methionine biosynthetic process"/>
    <property type="evidence" value="ECO:0007669"/>
    <property type="project" value="UniProtKB-KW"/>
</dbReference>
<feature type="domain" description="Aspartate/homoserine dehydrogenase NAD-binding" evidence="26">
    <location>
        <begin position="523"/>
        <end position="658"/>
    </location>
</feature>
<dbReference type="GO" id="GO:0009088">
    <property type="term" value="P:threonine biosynthetic process"/>
    <property type="evidence" value="ECO:0007669"/>
    <property type="project" value="UniProtKB-UniPathway"/>
</dbReference>
<evidence type="ECO:0000256" key="12">
    <source>
        <dbReference type="ARBA" id="ARBA00022741"/>
    </source>
</evidence>
<keyword evidence="16" id="KW-0560">Oxidoreductase</keyword>
<dbReference type="GO" id="GO:0005524">
    <property type="term" value="F:ATP binding"/>
    <property type="evidence" value="ECO:0007669"/>
    <property type="project" value="UniProtKB-KW"/>
</dbReference>
<comment type="cofactor">
    <cofactor evidence="1">
        <name>a metal cation</name>
        <dbReference type="ChEBI" id="CHEBI:25213"/>
    </cofactor>
</comment>
<protein>
    <recommendedName>
        <fullName evidence="29">Homoserine dehydrogenase</fullName>
    </recommendedName>
</protein>
<comment type="similarity">
    <text evidence="6">In the C-terminal section; belongs to the homoserine dehydrogenase family.</text>
</comment>
<comment type="pathway">
    <text evidence="2">Amino-acid biosynthesis; L-methionine biosynthesis via de novo pathway; L-homoserine from L-aspartate: step 1/3.</text>
</comment>
<dbReference type="InterPro" id="IPR001048">
    <property type="entry name" value="Asp/Glu/Uridylate_kinase"/>
</dbReference>
<feature type="domain" description="Aspartate/glutamate/uridylate kinase" evidence="24">
    <location>
        <begin position="238"/>
        <end position="337"/>
    </location>
</feature>